<evidence type="ECO:0000256" key="8">
    <source>
        <dbReference type="ARBA" id="ARBA00023136"/>
    </source>
</evidence>
<evidence type="ECO:0000256" key="11">
    <source>
        <dbReference type="SAM" id="MobiDB-lite"/>
    </source>
</evidence>
<evidence type="ECO:0000256" key="2">
    <source>
        <dbReference type="ARBA" id="ARBA00010569"/>
    </source>
</evidence>
<keyword evidence="14" id="KW-1185">Reference proteome</keyword>
<feature type="compositionally biased region" description="Acidic residues" evidence="11">
    <location>
        <begin position="383"/>
        <end position="396"/>
    </location>
</feature>
<evidence type="ECO:0000256" key="3">
    <source>
        <dbReference type="ARBA" id="ARBA00022679"/>
    </source>
</evidence>
<dbReference type="STRING" id="32473.ENSXCOP00000005851"/>
<evidence type="ECO:0000256" key="5">
    <source>
        <dbReference type="ARBA" id="ARBA00022968"/>
    </source>
</evidence>
<feature type="region of interest" description="Disordered" evidence="11">
    <location>
        <begin position="1"/>
        <end position="23"/>
    </location>
</feature>
<keyword evidence="5" id="KW-0735">Signal-anchor</keyword>
<feature type="region of interest" description="Disordered" evidence="11">
    <location>
        <begin position="383"/>
        <end position="404"/>
    </location>
</feature>
<feature type="compositionally biased region" description="Polar residues" evidence="11">
    <location>
        <begin position="1"/>
        <end position="20"/>
    </location>
</feature>
<keyword evidence="4 12" id="KW-0812">Transmembrane</keyword>
<dbReference type="Pfam" id="PF03567">
    <property type="entry name" value="Sulfotransfer_2"/>
    <property type="match status" value="1"/>
</dbReference>
<dbReference type="AlphaFoldDB" id="A0A3B5L7V9"/>
<comment type="similarity">
    <text evidence="2">Belongs to the sulfotransferase 3 family.</text>
</comment>
<accession>A0A3B5L7V9</accession>
<evidence type="ECO:0000256" key="6">
    <source>
        <dbReference type="ARBA" id="ARBA00022989"/>
    </source>
</evidence>
<protein>
    <recommendedName>
        <fullName evidence="10">Uronyl 2-sulfotransferase</fullName>
    </recommendedName>
</protein>
<evidence type="ECO:0000256" key="1">
    <source>
        <dbReference type="ARBA" id="ARBA00004323"/>
    </source>
</evidence>
<evidence type="ECO:0000256" key="10">
    <source>
        <dbReference type="ARBA" id="ARBA00071728"/>
    </source>
</evidence>
<dbReference type="Ensembl" id="ENSXCOT00000005917.1">
    <property type="protein sequence ID" value="ENSXCOP00000005851.1"/>
    <property type="gene ID" value="ENSXCOG00000004535.1"/>
</dbReference>
<feature type="transmembrane region" description="Helical" evidence="12">
    <location>
        <begin position="42"/>
        <end position="62"/>
    </location>
</feature>
<keyword evidence="8 12" id="KW-0472">Membrane</keyword>
<dbReference type="InterPro" id="IPR007734">
    <property type="entry name" value="Heparan_SO4_2-O-STrfase"/>
</dbReference>
<dbReference type="InterPro" id="IPR005331">
    <property type="entry name" value="Sulfotransferase"/>
</dbReference>
<dbReference type="PANTHER" id="PTHR12129:SF15">
    <property type="entry name" value="URONYL 2-SULFOTRANSFERASE"/>
    <property type="match status" value="1"/>
</dbReference>
<comment type="subcellular location">
    <subcellularLocation>
        <location evidence="1">Golgi apparatus membrane</location>
        <topology evidence="1">Single-pass type II membrane protein</topology>
    </subcellularLocation>
</comment>
<evidence type="ECO:0000256" key="4">
    <source>
        <dbReference type="ARBA" id="ARBA00022692"/>
    </source>
</evidence>
<dbReference type="PANTHER" id="PTHR12129">
    <property type="entry name" value="HEPARAN SULFATE 2-O-SULFOTRANSFERASE"/>
    <property type="match status" value="1"/>
</dbReference>
<reference evidence="13" key="2">
    <citation type="submission" date="2025-09" db="UniProtKB">
        <authorList>
            <consortium name="Ensembl"/>
        </authorList>
    </citation>
    <scope>IDENTIFICATION</scope>
</reference>
<dbReference type="Proteomes" id="UP000261380">
    <property type="component" value="Unplaced"/>
</dbReference>
<sequence>MMKNFGSSPPHNSNNHQTPNHIRERHHRKHGLLCALPWRFSLRGYGFCMAALFLFCFGSLCYQLNGGAPRILLDIRQYLGKNLKKKKLSHLQVLPFPSQVVYNRVGKCGSRTVVILLRLLAEKHKFNLVSSDIHNKTRLMKQEQVDLVKNISKIPQPFLYTRHVHFMNFTRYSGAQPVYINIIRDPINRFLSNYFFRRFGDWRGEQNHLIRTPGMKDDERYLDINVCILENYPECSNPRVFYIIPYFCGQHPKCRDPGVWALERAKQNVLENYLLVGILEELEDVLLMLERLLPHYFSGVLDIYKSPEYRKMGNLTGTVRKHTPTLEALQVLYHRMRYEYEFYDFIRDQFHLMKKKIGLRSTSHPPAYPPDFLRELALRTPEPLDEDEELDSDLEDANSWLVHP</sequence>
<reference evidence="13" key="1">
    <citation type="submission" date="2025-08" db="UniProtKB">
        <authorList>
            <consortium name="Ensembl"/>
        </authorList>
    </citation>
    <scope>IDENTIFICATION</scope>
</reference>
<evidence type="ECO:0000256" key="12">
    <source>
        <dbReference type="SAM" id="Phobius"/>
    </source>
</evidence>
<name>A0A3B5L7V9_9TELE</name>
<keyword evidence="6 12" id="KW-1133">Transmembrane helix</keyword>
<organism evidence="13 14">
    <name type="scientific">Xiphophorus couchianus</name>
    <name type="common">Monterrey platyfish</name>
    <dbReference type="NCBI Taxonomy" id="32473"/>
    <lineage>
        <taxon>Eukaryota</taxon>
        <taxon>Metazoa</taxon>
        <taxon>Chordata</taxon>
        <taxon>Craniata</taxon>
        <taxon>Vertebrata</taxon>
        <taxon>Euteleostomi</taxon>
        <taxon>Actinopterygii</taxon>
        <taxon>Neopterygii</taxon>
        <taxon>Teleostei</taxon>
        <taxon>Neoteleostei</taxon>
        <taxon>Acanthomorphata</taxon>
        <taxon>Ovalentaria</taxon>
        <taxon>Atherinomorphae</taxon>
        <taxon>Cyprinodontiformes</taxon>
        <taxon>Poeciliidae</taxon>
        <taxon>Poeciliinae</taxon>
        <taxon>Xiphophorus</taxon>
    </lineage>
</organism>
<dbReference type="InterPro" id="IPR027417">
    <property type="entry name" value="P-loop_NTPase"/>
</dbReference>
<keyword evidence="9" id="KW-0325">Glycoprotein</keyword>
<dbReference type="GO" id="GO:0000139">
    <property type="term" value="C:Golgi membrane"/>
    <property type="evidence" value="ECO:0007669"/>
    <property type="project" value="UniProtKB-SubCell"/>
</dbReference>
<dbReference type="Gene3D" id="3.40.50.300">
    <property type="entry name" value="P-loop containing nucleotide triphosphate hydrolases"/>
    <property type="match status" value="1"/>
</dbReference>
<keyword evidence="7" id="KW-0333">Golgi apparatus</keyword>
<dbReference type="GO" id="GO:0008146">
    <property type="term" value="F:sulfotransferase activity"/>
    <property type="evidence" value="ECO:0007669"/>
    <property type="project" value="InterPro"/>
</dbReference>
<keyword evidence="3" id="KW-0808">Transferase</keyword>
<evidence type="ECO:0000256" key="9">
    <source>
        <dbReference type="ARBA" id="ARBA00023180"/>
    </source>
</evidence>
<proteinExistence type="inferred from homology"/>
<dbReference type="GeneTree" id="ENSGT00530000063408"/>
<evidence type="ECO:0000313" key="14">
    <source>
        <dbReference type="Proteomes" id="UP000261380"/>
    </source>
</evidence>
<evidence type="ECO:0000256" key="7">
    <source>
        <dbReference type="ARBA" id="ARBA00023034"/>
    </source>
</evidence>
<dbReference type="SUPFAM" id="SSF52540">
    <property type="entry name" value="P-loop containing nucleoside triphosphate hydrolases"/>
    <property type="match status" value="1"/>
</dbReference>
<evidence type="ECO:0000313" key="13">
    <source>
        <dbReference type="Ensembl" id="ENSXCOP00000005851.1"/>
    </source>
</evidence>
<dbReference type="FunFam" id="3.40.50.300:FF:000580">
    <property type="entry name" value="uronyl 2-sulfotransferase"/>
    <property type="match status" value="1"/>
</dbReference>